<gene>
    <name evidence="1" type="ORF">MKW98_011151</name>
</gene>
<evidence type="ECO:0000313" key="1">
    <source>
        <dbReference type="EMBL" id="KAI3958463.1"/>
    </source>
</evidence>
<dbReference type="AlphaFoldDB" id="A0AAD4XX39"/>
<keyword evidence="2" id="KW-1185">Reference proteome</keyword>
<accession>A0AAD4XX39</accession>
<feature type="non-terminal residue" evidence="1">
    <location>
        <position position="1"/>
    </location>
</feature>
<dbReference type="Proteomes" id="UP001202328">
    <property type="component" value="Unassembled WGS sequence"/>
</dbReference>
<dbReference type="PANTHER" id="PTHR22753:SF14">
    <property type="entry name" value="MONOACYLGLYCEROL_DIACYLGLYCEROL O-ACYLTRANSFERASE"/>
    <property type="match status" value="1"/>
</dbReference>
<protein>
    <submittedName>
        <fullName evidence="1">Uncharacterized protein</fullName>
    </submittedName>
</protein>
<comment type="caution">
    <text evidence="1">The sequence shown here is derived from an EMBL/GenBank/DDBJ whole genome shotgun (WGS) entry which is preliminary data.</text>
</comment>
<proteinExistence type="predicted"/>
<sequence>MTSTIKFFASSISNSSLHGIFESECRVGDRFRAFGSRNSVSSSDKRELMGGAAFVNAEKEIRCITDEKKSSKTARSCQELEVLWDDGYGTSTVKDYLDVSREIVNKPDGGPPRWFFPVECGKPIKGSPVLHFLPGMDGTGWGLGLHHKSLGKVFEVRCLHIPVNDRTPLEGIDFSQNK</sequence>
<name>A0AAD4XX39_9MAGN</name>
<dbReference type="GO" id="GO:0016020">
    <property type="term" value="C:membrane"/>
    <property type="evidence" value="ECO:0007669"/>
    <property type="project" value="TreeGrafter"/>
</dbReference>
<dbReference type="EMBL" id="JAJJMB010001160">
    <property type="protein sequence ID" value="KAI3958463.1"/>
    <property type="molecule type" value="Genomic_DNA"/>
</dbReference>
<reference evidence="1" key="1">
    <citation type="submission" date="2022-04" db="EMBL/GenBank/DDBJ databases">
        <title>A functionally conserved STORR gene fusion in Papaver species that diverged 16.8 million years ago.</title>
        <authorList>
            <person name="Catania T."/>
        </authorList>
    </citation>
    <scope>NUCLEOTIDE SEQUENCE</scope>
    <source>
        <strain evidence="1">S-188037</strain>
    </source>
</reference>
<evidence type="ECO:0000313" key="2">
    <source>
        <dbReference type="Proteomes" id="UP001202328"/>
    </source>
</evidence>
<dbReference type="PANTHER" id="PTHR22753">
    <property type="entry name" value="TRANSMEMBRANE PROTEIN 68"/>
    <property type="match status" value="1"/>
</dbReference>
<organism evidence="1 2">
    <name type="scientific">Papaver atlanticum</name>
    <dbReference type="NCBI Taxonomy" id="357466"/>
    <lineage>
        <taxon>Eukaryota</taxon>
        <taxon>Viridiplantae</taxon>
        <taxon>Streptophyta</taxon>
        <taxon>Embryophyta</taxon>
        <taxon>Tracheophyta</taxon>
        <taxon>Spermatophyta</taxon>
        <taxon>Magnoliopsida</taxon>
        <taxon>Ranunculales</taxon>
        <taxon>Papaveraceae</taxon>
        <taxon>Papaveroideae</taxon>
        <taxon>Papaver</taxon>
    </lineage>
</organism>